<feature type="region of interest" description="Disordered" evidence="1">
    <location>
        <begin position="1"/>
        <end position="80"/>
    </location>
</feature>
<dbReference type="EMBL" id="BPLQ01006726">
    <property type="protein sequence ID" value="GIY24669.1"/>
    <property type="molecule type" value="Genomic_DNA"/>
</dbReference>
<evidence type="ECO:0000256" key="1">
    <source>
        <dbReference type="SAM" id="MobiDB-lite"/>
    </source>
</evidence>
<proteinExistence type="predicted"/>
<accession>A0AAV4RVG1</accession>
<sequence>MSFSDDETYTSYTSASEDIGSEDTPEGSESEMEISSPAISTTTSPASSTATSRATSPASSPRRSPRLDQKRSRILEKDGVNFRAKRRRIDLSPPPQMMLRRHAHHHDVIRHRQLSPQDLEIAVWEDTAHPCHLAGAIRGDVALPCHPTEARQPVMEVHRLAQPSEESCLPITITTSPSTCGTYNPLGTPTSSSTTTTTSCTTTVAATTPPPPTRAAATPPPPPTTAAARPTTWASHPIPNRITTSNVSLSRDLWQSPPPPELRSAFRKHGNFLMQKLKISAIGKMLPKPVFELCLWHN</sequence>
<dbReference type="AlphaFoldDB" id="A0AAV4RVG1"/>
<gene>
    <name evidence="2" type="ORF">CDAR_585601</name>
</gene>
<name>A0AAV4RVG1_9ARAC</name>
<evidence type="ECO:0000313" key="3">
    <source>
        <dbReference type="Proteomes" id="UP001054837"/>
    </source>
</evidence>
<keyword evidence="3" id="KW-1185">Reference proteome</keyword>
<evidence type="ECO:0000313" key="2">
    <source>
        <dbReference type="EMBL" id="GIY24669.1"/>
    </source>
</evidence>
<feature type="compositionally biased region" description="Low complexity" evidence="1">
    <location>
        <begin position="188"/>
        <end position="207"/>
    </location>
</feature>
<protein>
    <submittedName>
        <fullName evidence="2">Uncharacterized protein</fullName>
    </submittedName>
</protein>
<dbReference type="Proteomes" id="UP001054837">
    <property type="component" value="Unassembled WGS sequence"/>
</dbReference>
<organism evidence="2 3">
    <name type="scientific">Caerostris darwini</name>
    <dbReference type="NCBI Taxonomy" id="1538125"/>
    <lineage>
        <taxon>Eukaryota</taxon>
        <taxon>Metazoa</taxon>
        <taxon>Ecdysozoa</taxon>
        <taxon>Arthropoda</taxon>
        <taxon>Chelicerata</taxon>
        <taxon>Arachnida</taxon>
        <taxon>Araneae</taxon>
        <taxon>Araneomorphae</taxon>
        <taxon>Entelegynae</taxon>
        <taxon>Araneoidea</taxon>
        <taxon>Araneidae</taxon>
        <taxon>Caerostris</taxon>
    </lineage>
</organism>
<feature type="region of interest" description="Disordered" evidence="1">
    <location>
        <begin position="187"/>
        <end position="244"/>
    </location>
</feature>
<comment type="caution">
    <text evidence="2">The sequence shown here is derived from an EMBL/GenBank/DDBJ whole genome shotgun (WGS) entry which is preliminary data.</text>
</comment>
<feature type="compositionally biased region" description="Pro residues" evidence="1">
    <location>
        <begin position="208"/>
        <end position="224"/>
    </location>
</feature>
<feature type="compositionally biased region" description="Basic and acidic residues" evidence="1">
    <location>
        <begin position="65"/>
        <end position="80"/>
    </location>
</feature>
<feature type="compositionally biased region" description="Acidic residues" evidence="1">
    <location>
        <begin position="19"/>
        <end position="32"/>
    </location>
</feature>
<feature type="compositionally biased region" description="Low complexity" evidence="1">
    <location>
        <begin position="34"/>
        <end position="62"/>
    </location>
</feature>
<reference evidence="2 3" key="1">
    <citation type="submission" date="2021-06" db="EMBL/GenBank/DDBJ databases">
        <title>Caerostris darwini draft genome.</title>
        <authorList>
            <person name="Kono N."/>
            <person name="Arakawa K."/>
        </authorList>
    </citation>
    <scope>NUCLEOTIDE SEQUENCE [LARGE SCALE GENOMIC DNA]</scope>
</reference>